<sequence length="562" mass="57654">METVRWIIAAAPEIFLLLAIAIGTILGRIKVRGFSIGTTACILIVAVLIGQLGSFTFPPILRAILFSLFVFTIGYRSGPEFFASLSIRTLAQVVLSLVIGATGLVLVLIFARLFKLDTGTAAGLTAGALTQSSVIGTASGALAQLGLAPDILKQQEANIAAGYAVTYVLGYILTLPFVPFVAPRLMRVDLKAEAKKLEAELAGGVPAKSDNLSYRKFQARAYRVSAAAGRTVEAIEAEIGGRTVVERIVRQGADVGPHRDVVLENGDDIVLTGPTAAIVAAKPVIGAEIDADELLRSLPGNVIDVLVENRKLHGRSIREVAEIVGDSARGVFLRALTRMGREVPLGPDTRVYVGDVMTLVGSTPNIARATAQVGSALNTSDRTDIAFLAAGIAIGLLAGLASFKIGNVALTLGGGGGALIAGLVCGWLRSRKPSMGAMPPAAQQTLGDIGLGGFIAAIGLGNGLAAWSAIQAHGLLLVGMGIVVTLVPLTVGTIVACYVLRMNPVVTCGALAGAMTVDAAVTGACDVAESKTPVLGVAVPYAVGNVVLTVLGPIVVAATYSG</sequence>
<dbReference type="Proteomes" id="UP001139012">
    <property type="component" value="Unassembled WGS sequence"/>
</dbReference>
<evidence type="ECO:0000313" key="11">
    <source>
        <dbReference type="Proteomes" id="UP001139012"/>
    </source>
</evidence>
<feature type="domain" description="RCK C-terminal" evidence="9">
    <location>
        <begin position="295"/>
        <end position="375"/>
    </location>
</feature>
<dbReference type="NCBIfam" id="TIGR01625">
    <property type="entry name" value="YidE_YbjL_dupl"/>
    <property type="match status" value="1"/>
</dbReference>
<organism evidence="10 11">
    <name type="scientific">Bradyrhizobium zhengyangense</name>
    <dbReference type="NCBI Taxonomy" id="2911009"/>
    <lineage>
        <taxon>Bacteria</taxon>
        <taxon>Pseudomonadati</taxon>
        <taxon>Pseudomonadota</taxon>
        <taxon>Alphaproteobacteria</taxon>
        <taxon>Hyphomicrobiales</taxon>
        <taxon>Nitrobacteraceae</taxon>
        <taxon>Bradyrhizobium</taxon>
    </lineage>
</organism>
<dbReference type="RefSeq" id="WP_237868890.1">
    <property type="nucleotide sequence ID" value="NZ_JAKLUA010000001.1"/>
</dbReference>
<feature type="transmembrane region" description="Helical" evidence="8">
    <location>
        <begin position="409"/>
        <end position="428"/>
    </location>
</feature>
<evidence type="ECO:0000256" key="7">
    <source>
        <dbReference type="ARBA" id="ARBA00023136"/>
    </source>
</evidence>
<feature type="transmembrane region" description="Helical" evidence="8">
    <location>
        <begin position="6"/>
        <end position="27"/>
    </location>
</feature>
<dbReference type="InterPro" id="IPR036721">
    <property type="entry name" value="RCK_C_sf"/>
</dbReference>
<evidence type="ECO:0000256" key="5">
    <source>
        <dbReference type="ARBA" id="ARBA00022692"/>
    </source>
</evidence>
<dbReference type="InterPro" id="IPR006037">
    <property type="entry name" value="RCK_C"/>
</dbReference>
<evidence type="ECO:0000256" key="1">
    <source>
        <dbReference type="ARBA" id="ARBA00004651"/>
    </source>
</evidence>
<dbReference type="PANTHER" id="PTHR30445:SF9">
    <property type="match status" value="1"/>
</dbReference>
<evidence type="ECO:0000256" key="2">
    <source>
        <dbReference type="ARBA" id="ARBA00009854"/>
    </source>
</evidence>
<keyword evidence="5 8" id="KW-0812">Transmembrane</keyword>
<feature type="transmembrane region" description="Helical" evidence="8">
    <location>
        <begin position="385"/>
        <end position="403"/>
    </location>
</feature>
<feature type="transmembrane region" description="Helical" evidence="8">
    <location>
        <begin position="34"/>
        <end position="54"/>
    </location>
</feature>
<evidence type="ECO:0000256" key="8">
    <source>
        <dbReference type="SAM" id="Phobius"/>
    </source>
</evidence>
<keyword evidence="3" id="KW-0813">Transport</keyword>
<dbReference type="SUPFAM" id="SSF116726">
    <property type="entry name" value="TrkA C-terminal domain-like"/>
    <property type="match status" value="2"/>
</dbReference>
<keyword evidence="7 8" id="KW-0472">Membrane</keyword>
<protein>
    <submittedName>
        <fullName evidence="10">Transporter</fullName>
    </submittedName>
</protein>
<accession>A0ABS9LFZ4</accession>
<feature type="transmembrane region" description="Helical" evidence="8">
    <location>
        <begin position="160"/>
        <end position="182"/>
    </location>
</feature>
<keyword evidence="11" id="KW-1185">Reference proteome</keyword>
<comment type="subcellular location">
    <subcellularLocation>
        <location evidence="1">Cell membrane</location>
        <topology evidence="1">Multi-pass membrane protein</topology>
    </subcellularLocation>
</comment>
<feature type="transmembrane region" description="Helical" evidence="8">
    <location>
        <begin position="60"/>
        <end position="78"/>
    </location>
</feature>
<evidence type="ECO:0000256" key="6">
    <source>
        <dbReference type="ARBA" id="ARBA00022989"/>
    </source>
</evidence>
<dbReference type="InterPro" id="IPR006512">
    <property type="entry name" value="YidE_YbjL"/>
</dbReference>
<name>A0ABS9LFZ4_9BRAD</name>
<evidence type="ECO:0000256" key="4">
    <source>
        <dbReference type="ARBA" id="ARBA00022475"/>
    </source>
</evidence>
<comment type="similarity">
    <text evidence="2">Belongs to the AAE transporter (TC 2.A.81) family.</text>
</comment>
<evidence type="ECO:0000313" key="10">
    <source>
        <dbReference type="EMBL" id="MCG2665682.1"/>
    </source>
</evidence>
<reference evidence="10" key="1">
    <citation type="submission" date="2022-01" db="EMBL/GenBank/DDBJ databases">
        <title>Genome sequnece data of strain Bradyrhizobium sp. nov.</title>
        <authorList>
            <person name="Zhang J."/>
        </authorList>
    </citation>
    <scope>NUCLEOTIDE SEQUENCE</scope>
    <source>
        <strain evidence="10">WYCCWR 12774</strain>
    </source>
</reference>
<dbReference type="Pfam" id="PF06826">
    <property type="entry name" value="Asp-Al_Ex"/>
    <property type="match status" value="2"/>
</dbReference>
<evidence type="ECO:0000259" key="9">
    <source>
        <dbReference type="PROSITE" id="PS51202"/>
    </source>
</evidence>
<evidence type="ECO:0000256" key="3">
    <source>
        <dbReference type="ARBA" id="ARBA00022448"/>
    </source>
</evidence>
<dbReference type="EMBL" id="JAKLUA010000001">
    <property type="protein sequence ID" value="MCG2665682.1"/>
    <property type="molecule type" value="Genomic_DNA"/>
</dbReference>
<comment type="caution">
    <text evidence="10">The sequence shown here is derived from an EMBL/GenBank/DDBJ whole genome shotgun (WGS) entry which is preliminary data.</text>
</comment>
<dbReference type="PROSITE" id="PS51202">
    <property type="entry name" value="RCK_C"/>
    <property type="match status" value="1"/>
</dbReference>
<proteinExistence type="inferred from homology"/>
<keyword evidence="4" id="KW-1003">Cell membrane</keyword>
<gene>
    <name evidence="10" type="ORF">L6637_01895</name>
</gene>
<keyword evidence="6 8" id="KW-1133">Transmembrane helix</keyword>
<dbReference type="InterPro" id="IPR050144">
    <property type="entry name" value="AAE_transporter"/>
</dbReference>
<feature type="transmembrane region" description="Helical" evidence="8">
    <location>
        <begin position="90"/>
        <end position="114"/>
    </location>
</feature>
<feature type="transmembrane region" description="Helical" evidence="8">
    <location>
        <begin position="449"/>
        <end position="470"/>
    </location>
</feature>
<dbReference type="PANTHER" id="PTHR30445">
    <property type="entry name" value="K(+)_H(+) ANTIPORTER SUBUNIT KHTT"/>
    <property type="match status" value="1"/>
</dbReference>
<feature type="transmembrane region" description="Helical" evidence="8">
    <location>
        <begin position="476"/>
        <end position="500"/>
    </location>
</feature>